<proteinExistence type="predicted"/>
<feature type="domain" description="Integrase p58-like C-terminal" evidence="1">
    <location>
        <begin position="104"/>
        <end position="138"/>
    </location>
</feature>
<dbReference type="AlphaFoldDB" id="A0A4Y2FKS5"/>
<name>A0A4Y2FKS5_ARAVE</name>
<evidence type="ECO:0000259" key="1">
    <source>
        <dbReference type="Pfam" id="PF22938"/>
    </source>
</evidence>
<evidence type="ECO:0000313" key="2">
    <source>
        <dbReference type="EMBL" id="GBM40214.1"/>
    </source>
</evidence>
<dbReference type="Proteomes" id="UP000499080">
    <property type="component" value="Unassembled WGS sequence"/>
</dbReference>
<dbReference type="OrthoDB" id="6431999at2759"/>
<reference evidence="2 3" key="1">
    <citation type="journal article" date="2019" name="Sci. Rep.">
        <title>Orb-weaving spider Araneus ventricosus genome elucidates the spidroin gene catalogue.</title>
        <authorList>
            <person name="Kono N."/>
            <person name="Nakamura H."/>
            <person name="Ohtoshi R."/>
            <person name="Moran D.A.P."/>
            <person name="Shinohara A."/>
            <person name="Yoshida Y."/>
            <person name="Fujiwara M."/>
            <person name="Mori M."/>
            <person name="Tomita M."/>
            <person name="Arakawa K."/>
        </authorList>
    </citation>
    <scope>NUCLEOTIDE SEQUENCE [LARGE SCALE GENOMIC DNA]</scope>
</reference>
<dbReference type="Pfam" id="PF22938">
    <property type="entry name" value="Integrase_p58_C"/>
    <property type="match status" value="1"/>
</dbReference>
<evidence type="ECO:0000313" key="3">
    <source>
        <dbReference type="Proteomes" id="UP000499080"/>
    </source>
</evidence>
<dbReference type="EMBL" id="BGPR01000922">
    <property type="protein sequence ID" value="GBM40214.1"/>
    <property type="molecule type" value="Genomic_DNA"/>
</dbReference>
<comment type="caution">
    <text evidence="2">The sequence shown here is derived from an EMBL/GenBank/DDBJ whole genome shotgun (WGS) entry which is preliminary data.</text>
</comment>
<organism evidence="2 3">
    <name type="scientific">Araneus ventricosus</name>
    <name type="common">Orbweaver spider</name>
    <name type="synonym">Epeira ventricosa</name>
    <dbReference type="NCBI Taxonomy" id="182803"/>
    <lineage>
        <taxon>Eukaryota</taxon>
        <taxon>Metazoa</taxon>
        <taxon>Ecdysozoa</taxon>
        <taxon>Arthropoda</taxon>
        <taxon>Chelicerata</taxon>
        <taxon>Arachnida</taxon>
        <taxon>Araneae</taxon>
        <taxon>Araneomorphae</taxon>
        <taxon>Entelegynae</taxon>
        <taxon>Araneoidea</taxon>
        <taxon>Araneidae</taxon>
        <taxon>Araneus</taxon>
    </lineage>
</organism>
<dbReference type="InterPro" id="IPR054465">
    <property type="entry name" value="Integrase_p58-like_C"/>
</dbReference>
<sequence length="186" mass="22401">MHDSTVFRPAELVHRKNLRTPEVLLYEHWVKPQEEDSTVTEYVFDLINRMRRCQELAVTNTTEVRDKRKVWYDENAVKREFRVGDVVLVLATSKPNKMAVQWTGPGVIESKLSETNYIVRMESKKNKTQIYHVNLLKPYHQILERVNLIEMERRKSKNVKRRNWQFRTRFRIQTFMILNESKQTAH</sequence>
<protein>
    <recommendedName>
        <fullName evidence="1">Integrase p58-like C-terminal domain-containing protein</fullName>
    </recommendedName>
</protein>
<keyword evidence="3" id="KW-1185">Reference proteome</keyword>
<gene>
    <name evidence="2" type="ORF">AVEN_183533_1</name>
</gene>
<accession>A0A4Y2FKS5</accession>